<evidence type="ECO:0000313" key="6">
    <source>
        <dbReference type="EMBL" id="WPH01653.1"/>
    </source>
</evidence>
<feature type="domain" description="DUF7612" evidence="3">
    <location>
        <begin position="973"/>
        <end position="1105"/>
    </location>
</feature>
<feature type="domain" description="DUF7611" evidence="2">
    <location>
        <begin position="814"/>
        <end position="970"/>
    </location>
</feature>
<organism evidence="6 7">
    <name type="scientific">Acrodontium crateriforme</name>
    <dbReference type="NCBI Taxonomy" id="150365"/>
    <lineage>
        <taxon>Eukaryota</taxon>
        <taxon>Fungi</taxon>
        <taxon>Dikarya</taxon>
        <taxon>Ascomycota</taxon>
        <taxon>Pezizomycotina</taxon>
        <taxon>Dothideomycetes</taxon>
        <taxon>Dothideomycetidae</taxon>
        <taxon>Mycosphaerellales</taxon>
        <taxon>Teratosphaeriaceae</taxon>
        <taxon>Acrodontium</taxon>
    </lineage>
</organism>
<dbReference type="Proteomes" id="UP001303373">
    <property type="component" value="Chromosome 6"/>
</dbReference>
<evidence type="ECO:0000313" key="7">
    <source>
        <dbReference type="Proteomes" id="UP001303373"/>
    </source>
</evidence>
<name>A0AAQ3M5K6_9PEZI</name>
<dbReference type="InterPro" id="IPR056032">
    <property type="entry name" value="DUF7613"/>
</dbReference>
<dbReference type="Pfam" id="PF24586">
    <property type="entry name" value="DUF7611"/>
    <property type="match status" value="1"/>
</dbReference>
<dbReference type="Pfam" id="PF24588">
    <property type="entry name" value="DUF7613"/>
    <property type="match status" value="1"/>
</dbReference>
<evidence type="ECO:0000259" key="5">
    <source>
        <dbReference type="Pfam" id="PF24589"/>
    </source>
</evidence>
<feature type="region of interest" description="Disordered" evidence="1">
    <location>
        <begin position="292"/>
        <end position="314"/>
    </location>
</feature>
<keyword evidence="7" id="KW-1185">Reference proteome</keyword>
<feature type="compositionally biased region" description="Polar residues" evidence="1">
    <location>
        <begin position="169"/>
        <end position="191"/>
    </location>
</feature>
<dbReference type="Pfam" id="PF24587">
    <property type="entry name" value="DUF7612"/>
    <property type="match status" value="1"/>
</dbReference>
<feature type="region of interest" description="Disordered" evidence="1">
    <location>
        <begin position="326"/>
        <end position="661"/>
    </location>
</feature>
<feature type="compositionally biased region" description="Polar residues" evidence="1">
    <location>
        <begin position="584"/>
        <end position="606"/>
    </location>
</feature>
<feature type="domain" description="DUF7614" evidence="5">
    <location>
        <begin position="1272"/>
        <end position="1421"/>
    </location>
</feature>
<feature type="compositionally biased region" description="Polar residues" evidence="1">
    <location>
        <begin position="471"/>
        <end position="483"/>
    </location>
</feature>
<dbReference type="InterPro" id="IPR056030">
    <property type="entry name" value="DUF7611"/>
</dbReference>
<dbReference type="Pfam" id="PF24589">
    <property type="entry name" value="DUF7614"/>
    <property type="match status" value="1"/>
</dbReference>
<reference evidence="6 7" key="1">
    <citation type="submission" date="2023-11" db="EMBL/GenBank/DDBJ databases">
        <title>An acidophilic fungus is an integral part of prey digestion in a carnivorous sundew plant.</title>
        <authorList>
            <person name="Tsai I.J."/>
        </authorList>
    </citation>
    <scope>NUCLEOTIDE SEQUENCE [LARGE SCALE GENOMIC DNA]</scope>
    <source>
        <strain evidence="6">169a</strain>
    </source>
</reference>
<sequence length="1436" mass="158726">MSRFLGKSKWGKGSKDDEASGAKSDKFKLSEDVNDFLKPSIDASAEKIASTRTHLAPKIDTSIAKRFPDAHDIKSANSLTARSPNQLNWMRKPPRRPGLAVAFVKTVPEIIGEGGDEALDPPAEVSRNKSKMPRSVSDRRPAPLDNGMPWPGTQGQRPRPYQGVATGSPPAQGNTFMPPQTMRRANTSHQEVSPAVLRKVASPPIREPSPPRRLLGRVPTSFVPEDTVSPLSPTDSDHSPLPRIRPAIETRGLEEPFVPSYTIPASPAFSKQRDMRANEGMALRRASAMFREAAYDENERDPQADPGFQPPSQYYNALVEANSAGLAVPSEVPPNFPSRSSPAHSWGHKASPGGKTDPSPFADPKYVNRHAGEPPPTAAPVAQNVAPIPTQSRPKQASAPSYMQVGQTPIDQQTRVDGPYSPQTYQDPPAKVFDQGKAPNFSEQAPLILNQSTHPPIAHGPPAARQDRRLNQTTLSRSIQPQSVPMPQPSHPRQQMDVPVDPSRNRDPTPLRSRPANPGETPGSQSQAYTQSVYPSGNTQQMSSPKLVDSPNSSFGSFPSHFHNTGVQKDLSYGSRNFNHDTAHNQSPGNSILSPPKSVSHNSSHGHNLIGTPAFDPSLDQSIKSPVTNLRQERPTRPGSSDSCYSFQRAPLSPRAPAAEDSAGDAALTDFASRVSHMKGVFRLTAEKERAAQKCSPQSWMRTALWWYLTGKAGLQVVAKQRANGLDHTQDLLIQPHVDLAKSWWIVSDTLEQYDNFDPQTAQVNHSPAVELAYSISLLKIHLKSLTATMHRDRLMPPHQSLIQGQDTRIWLEYPRFMPDAAAILSGNVSNSITVESQSQLMGPLEALALGDSRDTFCYGRYFVHVSVSTDDEESDRVILPCVVSMLRSKREYQASLVIASQTELINIRIDPRQSNAKGLTWKDVTWKSNTLTIMIHLPRGFDVTVRLQERDYHALWNLVDYARRVEHSLQTEENERLVHDIRLPELQYADSSNSQCFPADKVRGCMALVFERRDEQNDGAGMRNVHRGFRLLLITESGHKSLSFVSHEICRRGPLLFEFLTDASANGTTAMVLRIREDKRQCRILLVFPDSSSRQAFYEVLNGLAMRAGEAVISKTAMVSLNICPAIHPNAFSPMVSSPALQSLQWQRLVVANTVSSDQSARPGETVESESLRVIARHATGCITDRLNLSKGEMLLRIPCSGAPAIYMLRAPQADISMSVDTRHAAPNVPDGLAELLQLSQQSPTIRSFTFASKEDLHSFQLAITGWTVLYDGSASTFAISRRRMVVPIYHKWTASQVRIQIVQRTNIGGGTSITQVLAFMEDFSHADALCFAVKSTDVFESVKGDGKGKKWAVKMVDAKFALPPAKDKDKKEETEMDRLDGLRWRFVNLEGMEYAVDHDDITVGFETQEDRDRFAQALPAATSVTRMMTMRRRI</sequence>
<dbReference type="InterPro" id="IPR056031">
    <property type="entry name" value="DUF7612"/>
</dbReference>
<evidence type="ECO:0000259" key="4">
    <source>
        <dbReference type="Pfam" id="PF24588"/>
    </source>
</evidence>
<feature type="region of interest" description="Disordered" evidence="1">
    <location>
        <begin position="112"/>
        <end position="243"/>
    </location>
</feature>
<feature type="compositionally biased region" description="Polar residues" evidence="1">
    <location>
        <begin position="619"/>
        <end position="630"/>
    </location>
</feature>
<feature type="compositionally biased region" description="Basic and acidic residues" evidence="1">
    <location>
        <begin position="13"/>
        <end position="25"/>
    </location>
</feature>
<evidence type="ECO:0000256" key="1">
    <source>
        <dbReference type="SAM" id="MobiDB-lite"/>
    </source>
</evidence>
<proteinExistence type="predicted"/>
<feature type="compositionally biased region" description="Polar residues" evidence="1">
    <location>
        <begin position="522"/>
        <end position="567"/>
    </location>
</feature>
<dbReference type="EMBL" id="CP138585">
    <property type="protein sequence ID" value="WPH01653.1"/>
    <property type="molecule type" value="Genomic_DNA"/>
</dbReference>
<accession>A0AAQ3M5K6</accession>
<protein>
    <submittedName>
        <fullName evidence="6">Uncharacterized protein</fullName>
    </submittedName>
</protein>
<feature type="domain" description="DUF7613" evidence="4">
    <location>
        <begin position="1110"/>
        <end position="1266"/>
    </location>
</feature>
<feature type="compositionally biased region" description="Polar residues" evidence="1">
    <location>
        <begin position="389"/>
        <end position="426"/>
    </location>
</feature>
<feature type="region of interest" description="Disordered" evidence="1">
    <location>
        <begin position="1"/>
        <end position="25"/>
    </location>
</feature>
<evidence type="ECO:0000259" key="3">
    <source>
        <dbReference type="Pfam" id="PF24587"/>
    </source>
</evidence>
<evidence type="ECO:0000259" key="2">
    <source>
        <dbReference type="Pfam" id="PF24586"/>
    </source>
</evidence>
<dbReference type="InterPro" id="IPR056033">
    <property type="entry name" value="DUF7614"/>
</dbReference>
<gene>
    <name evidence="6" type="ORF">R9X50_00450300</name>
</gene>